<proteinExistence type="predicted"/>
<dbReference type="HOGENOM" id="CLU_3283563_0_0_11"/>
<dbReference type="AlphaFoldDB" id="U1RN82"/>
<comment type="caution">
    <text evidence="2">The sequence shown here is derived from an EMBL/GenBank/DDBJ whole genome shotgun (WGS) entry which is preliminary data.</text>
</comment>
<accession>U1RN82</accession>
<evidence type="ECO:0000256" key="1">
    <source>
        <dbReference type="SAM" id="MobiDB-lite"/>
    </source>
</evidence>
<dbReference type="EMBL" id="AWSD01000136">
    <property type="protein sequence ID" value="ERH19892.1"/>
    <property type="molecule type" value="Genomic_DNA"/>
</dbReference>
<feature type="region of interest" description="Disordered" evidence="1">
    <location>
        <begin position="18"/>
        <end position="40"/>
    </location>
</feature>
<sequence length="40" mass="4334">MSPPGRSAQMHVDATVTLRARSIGREGDRGSRAPSDEPQR</sequence>
<dbReference type="Proteomes" id="UP000016498">
    <property type="component" value="Unassembled WGS sequence"/>
</dbReference>
<protein>
    <submittedName>
        <fullName evidence="2">Uncharacterized protein</fullName>
    </submittedName>
</protein>
<feature type="compositionally biased region" description="Basic and acidic residues" evidence="1">
    <location>
        <begin position="23"/>
        <end position="40"/>
    </location>
</feature>
<evidence type="ECO:0000313" key="2">
    <source>
        <dbReference type="EMBL" id="ERH19892.1"/>
    </source>
</evidence>
<gene>
    <name evidence="2" type="ORF">HMPREF1549_01363</name>
</gene>
<name>U1RN82_9ACTO</name>
<evidence type="ECO:0000313" key="3">
    <source>
        <dbReference type="Proteomes" id="UP000016498"/>
    </source>
</evidence>
<organism evidence="2 3">
    <name type="scientific">Actinomyces johnsonii F0510</name>
    <dbReference type="NCBI Taxonomy" id="1227262"/>
    <lineage>
        <taxon>Bacteria</taxon>
        <taxon>Bacillati</taxon>
        <taxon>Actinomycetota</taxon>
        <taxon>Actinomycetes</taxon>
        <taxon>Actinomycetales</taxon>
        <taxon>Actinomycetaceae</taxon>
        <taxon>Actinomyces</taxon>
    </lineage>
</organism>
<reference evidence="2 3" key="1">
    <citation type="submission" date="2013-06" db="EMBL/GenBank/DDBJ databases">
        <authorList>
            <person name="Weinstock G."/>
            <person name="Sodergren E."/>
            <person name="Lobos E.A."/>
            <person name="Fulton L."/>
            <person name="Fulton R."/>
            <person name="Courtney L."/>
            <person name="Fronick C."/>
            <person name="O'Laughlin M."/>
            <person name="Godfrey J."/>
            <person name="Wilson R.M."/>
            <person name="Miner T."/>
            <person name="Farmer C."/>
            <person name="Delehaunty K."/>
            <person name="Cordes M."/>
            <person name="Minx P."/>
            <person name="Tomlinson C."/>
            <person name="Chen J."/>
            <person name="Wollam A."/>
            <person name="Pepin K.H."/>
            <person name="Bhonagiri V."/>
            <person name="Zhang X."/>
            <person name="Warren W."/>
            <person name="Mitreva M."/>
            <person name="Mardis E.R."/>
            <person name="Wilson R.K."/>
        </authorList>
    </citation>
    <scope>NUCLEOTIDE SEQUENCE [LARGE SCALE GENOMIC DNA]</scope>
    <source>
        <strain evidence="2 3">F0510</strain>
    </source>
</reference>